<protein>
    <submittedName>
        <fullName evidence="1">Uncharacterized protein</fullName>
    </submittedName>
</protein>
<dbReference type="RefSeq" id="WP_046221399.1">
    <property type="nucleotide sequence ID" value="NZ_JWYV01000013.1"/>
</dbReference>
<reference evidence="1 2" key="1">
    <citation type="submission" date="2014-12" db="EMBL/GenBank/DDBJ databases">
        <title>Mercury Reductase activity and rhizosphere competence traits in the genome of root associated Photobacterium halotolerans MELD1.</title>
        <authorList>
            <person name="Mathew D.C."/>
            <person name="Huang C.-C."/>
        </authorList>
    </citation>
    <scope>NUCLEOTIDE SEQUENCE [LARGE SCALE GENOMIC DNA]</scope>
    <source>
        <strain evidence="1 2">MELD1</strain>
    </source>
</reference>
<sequence>MSYLNNVEQWLDNVVIGLNLCPFAAKPRRKGQIRIAIYETDSLETLLENIYQELIRLDDTLVCDLDTSLIVCPNVLQDFDEYNQFLDMVDALIRQCDRDGIYQVASFHPDYYFYGTQPDDAENLTNRAPYPIFHLIREDSMEKVLAHYPDPEGIPERNIEKMNALSEKDIRRLFPFLFSKP</sequence>
<name>A0A0F5VAI9_9GAMM</name>
<dbReference type="EMBL" id="JWYV01000013">
    <property type="protein sequence ID" value="KKC99092.1"/>
    <property type="molecule type" value="Genomic_DNA"/>
</dbReference>
<dbReference type="PATRIC" id="fig|265726.11.peg.1193"/>
<dbReference type="Proteomes" id="UP000033633">
    <property type="component" value="Unassembled WGS sequence"/>
</dbReference>
<keyword evidence="2" id="KW-1185">Reference proteome</keyword>
<dbReference type="OrthoDB" id="277390at2"/>
<dbReference type="Pfam" id="PF07209">
    <property type="entry name" value="DUF1415"/>
    <property type="match status" value="1"/>
</dbReference>
<dbReference type="InterPro" id="IPR009858">
    <property type="entry name" value="DUF1415"/>
</dbReference>
<evidence type="ECO:0000313" key="2">
    <source>
        <dbReference type="Proteomes" id="UP000033633"/>
    </source>
</evidence>
<gene>
    <name evidence="1" type="ORF">KY46_14725</name>
</gene>
<organism evidence="1 2">
    <name type="scientific">Photobacterium halotolerans</name>
    <dbReference type="NCBI Taxonomy" id="265726"/>
    <lineage>
        <taxon>Bacteria</taxon>
        <taxon>Pseudomonadati</taxon>
        <taxon>Pseudomonadota</taxon>
        <taxon>Gammaproteobacteria</taxon>
        <taxon>Vibrionales</taxon>
        <taxon>Vibrionaceae</taxon>
        <taxon>Photobacterium</taxon>
    </lineage>
</organism>
<comment type="caution">
    <text evidence="1">The sequence shown here is derived from an EMBL/GenBank/DDBJ whole genome shotgun (WGS) entry which is preliminary data.</text>
</comment>
<dbReference type="AlphaFoldDB" id="A0A0F5VAI9"/>
<dbReference type="STRING" id="265726.KY46_14725"/>
<evidence type="ECO:0000313" key="1">
    <source>
        <dbReference type="EMBL" id="KKC99092.1"/>
    </source>
</evidence>
<accession>A0A0F5VAI9</accession>
<proteinExistence type="predicted"/>